<evidence type="ECO:0000256" key="8">
    <source>
        <dbReference type="ARBA" id="ARBA00023098"/>
    </source>
</evidence>
<dbReference type="SUPFAM" id="SSF56024">
    <property type="entry name" value="Phospholipase D/nuclease"/>
    <property type="match status" value="2"/>
</dbReference>
<dbReference type="PANTHER" id="PTHR21248:SF22">
    <property type="entry name" value="PHOSPHOLIPASE D"/>
    <property type="match status" value="1"/>
</dbReference>
<evidence type="ECO:0000313" key="16">
    <source>
        <dbReference type="Proteomes" id="UP000320735"/>
    </source>
</evidence>
<evidence type="ECO:0000256" key="1">
    <source>
        <dbReference type="ARBA" id="ARBA00004236"/>
    </source>
</evidence>
<dbReference type="GO" id="GO:0008808">
    <property type="term" value="F:cardiolipin synthase activity"/>
    <property type="evidence" value="ECO:0007669"/>
    <property type="project" value="UniProtKB-UniRule"/>
</dbReference>
<gene>
    <name evidence="15" type="primary">clsA_1</name>
    <name evidence="15" type="ORF">CA54_05580</name>
</gene>
<dbReference type="OrthoDB" id="9762009at2"/>
<dbReference type="EC" id="2.7.8.-" evidence="12"/>
<dbReference type="NCBIfam" id="TIGR04265">
    <property type="entry name" value="bac_cardiolipin"/>
    <property type="match status" value="1"/>
</dbReference>
<organism evidence="15 16">
    <name type="scientific">Symmachiella macrocystis</name>
    <dbReference type="NCBI Taxonomy" id="2527985"/>
    <lineage>
        <taxon>Bacteria</taxon>
        <taxon>Pseudomonadati</taxon>
        <taxon>Planctomycetota</taxon>
        <taxon>Planctomycetia</taxon>
        <taxon>Planctomycetales</taxon>
        <taxon>Planctomycetaceae</taxon>
        <taxon>Symmachiella</taxon>
    </lineage>
</organism>
<evidence type="ECO:0000313" key="15">
    <source>
        <dbReference type="EMBL" id="TWU11749.1"/>
    </source>
</evidence>
<keyword evidence="7 13" id="KW-1133">Transmembrane helix</keyword>
<keyword evidence="10" id="KW-0594">Phospholipid biosynthesis</keyword>
<accession>A0A5C6BKM1</accession>
<evidence type="ECO:0000256" key="6">
    <source>
        <dbReference type="ARBA" id="ARBA00022737"/>
    </source>
</evidence>
<evidence type="ECO:0000256" key="11">
    <source>
        <dbReference type="ARBA" id="ARBA00023264"/>
    </source>
</evidence>
<comment type="caution">
    <text evidence="15">The sequence shown here is derived from an EMBL/GenBank/DDBJ whole genome shotgun (WGS) entry which is preliminary data.</text>
</comment>
<dbReference type="RefSeq" id="WP_146369308.1">
    <property type="nucleotide sequence ID" value="NZ_SJPP01000001.1"/>
</dbReference>
<dbReference type="GO" id="GO:0032049">
    <property type="term" value="P:cardiolipin biosynthetic process"/>
    <property type="evidence" value="ECO:0007669"/>
    <property type="project" value="UniProtKB-UniRule"/>
</dbReference>
<dbReference type="InterPro" id="IPR025202">
    <property type="entry name" value="PLD-like_dom"/>
</dbReference>
<evidence type="ECO:0000256" key="5">
    <source>
        <dbReference type="ARBA" id="ARBA00022692"/>
    </source>
</evidence>
<evidence type="ECO:0000256" key="2">
    <source>
        <dbReference type="ARBA" id="ARBA00022475"/>
    </source>
</evidence>
<protein>
    <recommendedName>
        <fullName evidence="12">Cardiolipin synthase</fullName>
        <ecNumber evidence="12">2.7.8.-</ecNumber>
    </recommendedName>
</protein>
<keyword evidence="16" id="KW-1185">Reference proteome</keyword>
<dbReference type="PROSITE" id="PS50035">
    <property type="entry name" value="PLD"/>
    <property type="match status" value="2"/>
</dbReference>
<dbReference type="Pfam" id="PF13091">
    <property type="entry name" value="PLDc_2"/>
    <property type="match status" value="2"/>
</dbReference>
<feature type="transmembrane region" description="Helical" evidence="13">
    <location>
        <begin position="32"/>
        <end position="53"/>
    </location>
</feature>
<keyword evidence="8" id="KW-0443">Lipid metabolism</keyword>
<keyword evidence="9 13" id="KW-0472">Membrane</keyword>
<dbReference type="Gene3D" id="3.30.870.10">
    <property type="entry name" value="Endonuclease Chain A"/>
    <property type="match status" value="2"/>
</dbReference>
<evidence type="ECO:0000256" key="9">
    <source>
        <dbReference type="ARBA" id="ARBA00023136"/>
    </source>
</evidence>
<dbReference type="EMBL" id="SJPP01000001">
    <property type="protein sequence ID" value="TWU11749.1"/>
    <property type="molecule type" value="Genomic_DNA"/>
</dbReference>
<proteinExistence type="predicted"/>
<dbReference type="InterPro" id="IPR001736">
    <property type="entry name" value="PLipase_D/transphosphatidylase"/>
</dbReference>
<comment type="subcellular location">
    <subcellularLocation>
        <location evidence="1">Cell membrane</location>
    </subcellularLocation>
</comment>
<feature type="domain" description="PLD phosphodiesterase" evidence="14">
    <location>
        <begin position="418"/>
        <end position="445"/>
    </location>
</feature>
<keyword evidence="5 13" id="KW-0812">Transmembrane</keyword>
<feature type="domain" description="PLD phosphodiesterase" evidence="14">
    <location>
        <begin position="243"/>
        <end position="270"/>
    </location>
</feature>
<dbReference type="Proteomes" id="UP000320735">
    <property type="component" value="Unassembled WGS sequence"/>
</dbReference>
<evidence type="ECO:0000256" key="4">
    <source>
        <dbReference type="ARBA" id="ARBA00022679"/>
    </source>
</evidence>
<keyword evidence="3" id="KW-0444">Lipid biosynthesis</keyword>
<evidence type="ECO:0000256" key="10">
    <source>
        <dbReference type="ARBA" id="ARBA00023209"/>
    </source>
</evidence>
<reference evidence="15 16" key="1">
    <citation type="submission" date="2019-02" db="EMBL/GenBank/DDBJ databases">
        <title>Deep-cultivation of Planctomycetes and their phenomic and genomic characterization uncovers novel biology.</title>
        <authorList>
            <person name="Wiegand S."/>
            <person name="Jogler M."/>
            <person name="Boedeker C."/>
            <person name="Pinto D."/>
            <person name="Vollmers J."/>
            <person name="Rivas-Marin E."/>
            <person name="Kohn T."/>
            <person name="Peeters S.H."/>
            <person name="Heuer A."/>
            <person name="Rast P."/>
            <person name="Oberbeckmann S."/>
            <person name="Bunk B."/>
            <person name="Jeske O."/>
            <person name="Meyerdierks A."/>
            <person name="Storesund J.E."/>
            <person name="Kallscheuer N."/>
            <person name="Luecker S."/>
            <person name="Lage O.M."/>
            <person name="Pohl T."/>
            <person name="Merkel B.J."/>
            <person name="Hornburger P."/>
            <person name="Mueller R.-W."/>
            <person name="Bruemmer F."/>
            <person name="Labrenz M."/>
            <person name="Spormann A.M."/>
            <person name="Op Den Camp H."/>
            <person name="Overmann J."/>
            <person name="Amann R."/>
            <person name="Jetten M.S.M."/>
            <person name="Mascher T."/>
            <person name="Medema M.H."/>
            <person name="Devos D.P."/>
            <person name="Kaster A.-K."/>
            <person name="Ovreas L."/>
            <person name="Rohde M."/>
            <person name="Galperin M.Y."/>
            <person name="Jogler C."/>
        </authorList>
    </citation>
    <scope>NUCLEOTIDE SEQUENCE [LARGE SCALE GENOMIC DNA]</scope>
    <source>
        <strain evidence="15 16">CA54</strain>
    </source>
</reference>
<evidence type="ECO:0000256" key="7">
    <source>
        <dbReference type="ARBA" id="ARBA00022989"/>
    </source>
</evidence>
<dbReference type="PANTHER" id="PTHR21248">
    <property type="entry name" value="CARDIOLIPIN SYNTHASE"/>
    <property type="match status" value="1"/>
</dbReference>
<dbReference type="GO" id="GO:0005886">
    <property type="term" value="C:plasma membrane"/>
    <property type="evidence" value="ECO:0007669"/>
    <property type="project" value="UniProtKB-SubCell"/>
</dbReference>
<keyword evidence="2" id="KW-1003">Cell membrane</keyword>
<sequence length="505" mass="57048">MNENQEKPNPQVLPSKPRFQRLKSIRQWYVRWRIYFVVVMHILGALSSIQAIMSTRTPQGATAWAISLNTCPYLAVPAYWVFGRSQFDGYDHLRHSKIAADSKTAQNAIRELSEKGMLFTPMTELERSQQRLLESIAEMPTTRYNDADLLINGEATFAAIFDRIASAEDYILIEFYIMRSDELGNKLKDALIAKAKEGVRVYVLYDGLGSKDLPNKYLQSLNDAGVKTAGFKTTKGWGNFTRVNFRNHRKIVLVDGKEAFVGGHNVGDEYVGKHPTLTPWRDTHVAIRGPVVLEAQVTFVEDWRYATGETLQLTWVPERAPKGDVRALCLPTGPADPFETGTLLLLDLINTARDRIWIASPYFVPDTQFVSALQLAALRGVDVRVLFPENNDDWLVDLTSYSYLDELGKVGVKFYRYEPGFMHQKVLLIDEGLSAIGTANFDNRSMRLNFEVTILLHDTDVASKVQAMLEADLKKSRQVAAKEFTQSSAPFRFLVKTARLLAPVQ</sequence>
<keyword evidence="11" id="KW-1208">Phospholipid metabolism</keyword>
<keyword evidence="6" id="KW-0677">Repeat</keyword>
<evidence type="ECO:0000256" key="3">
    <source>
        <dbReference type="ARBA" id="ARBA00022516"/>
    </source>
</evidence>
<dbReference type="AlphaFoldDB" id="A0A5C6BKM1"/>
<name>A0A5C6BKM1_9PLAN</name>
<evidence type="ECO:0000259" key="14">
    <source>
        <dbReference type="PROSITE" id="PS50035"/>
    </source>
</evidence>
<keyword evidence="4 15" id="KW-0808">Transferase</keyword>
<evidence type="ECO:0000256" key="12">
    <source>
        <dbReference type="NCBIfam" id="TIGR04265"/>
    </source>
</evidence>
<dbReference type="SMART" id="SM00155">
    <property type="entry name" value="PLDc"/>
    <property type="match status" value="2"/>
</dbReference>
<dbReference type="InterPro" id="IPR022924">
    <property type="entry name" value="Cardiolipin_synthase"/>
</dbReference>
<evidence type="ECO:0000256" key="13">
    <source>
        <dbReference type="SAM" id="Phobius"/>
    </source>
</evidence>
<dbReference type="FunFam" id="3.30.870.10:FF:000014">
    <property type="entry name" value="Cardiolipin synthase"/>
    <property type="match status" value="1"/>
</dbReference>